<dbReference type="AlphaFoldDB" id="A0A9X0BE40"/>
<accession>A0A9X0BE40</accession>
<dbReference type="Pfam" id="PF26177">
    <property type="entry name" value="zf_C2H2_17_1st"/>
    <property type="match status" value="1"/>
</dbReference>
<keyword evidence="1" id="KW-0175">Coiled coil</keyword>
<feature type="domain" description="C2H2-type" evidence="2">
    <location>
        <begin position="8"/>
        <end position="35"/>
    </location>
</feature>
<reference evidence="3" key="2">
    <citation type="journal article" date="2023" name="IMA Fungus">
        <title>Comparative genomic study of the Penicillium genus elucidates a diverse pangenome and 15 lateral gene transfer events.</title>
        <authorList>
            <person name="Petersen C."/>
            <person name="Sorensen T."/>
            <person name="Nielsen M.R."/>
            <person name="Sondergaard T.E."/>
            <person name="Sorensen J.L."/>
            <person name="Fitzpatrick D.A."/>
            <person name="Frisvad J.C."/>
            <person name="Nielsen K.L."/>
        </authorList>
    </citation>
    <scope>NUCLEOTIDE SEQUENCE</scope>
    <source>
        <strain evidence="3">IBT 29677</strain>
    </source>
</reference>
<dbReference type="InterPro" id="IPR059009">
    <property type="entry name" value="Znf_C2H2_17_1st"/>
</dbReference>
<evidence type="ECO:0000313" key="3">
    <source>
        <dbReference type="EMBL" id="KAJ5413735.1"/>
    </source>
</evidence>
<dbReference type="EMBL" id="JAPZBU010000003">
    <property type="protein sequence ID" value="KAJ5413735.1"/>
    <property type="molecule type" value="Genomic_DNA"/>
</dbReference>
<dbReference type="OrthoDB" id="5305647at2759"/>
<dbReference type="Proteomes" id="UP001147747">
    <property type="component" value="Unassembled WGS sequence"/>
</dbReference>
<sequence length="155" mass="18166">MDRHERPYRCSESSCKDKPGFVSSGDFLRHKREVHDSGRKPRYSEFCPSEGCRRHVSEPFARAENLREHIRRMHKLEANSYLELVENVYAEPSTPKNASLGPHDDRDPATCFSRDNFLQMEADSLRDIIMGKDRRIQELERQKMELEAMSLDPQN</sequence>
<dbReference type="RefSeq" id="XP_056493591.1">
    <property type="nucleotide sequence ID" value="XM_056625009.1"/>
</dbReference>
<feature type="domain" description="C2H2-type" evidence="2">
    <location>
        <begin position="45"/>
        <end position="74"/>
    </location>
</feature>
<dbReference type="SMART" id="SM00355">
    <property type="entry name" value="ZnF_C2H2"/>
    <property type="match status" value="2"/>
</dbReference>
<protein>
    <recommendedName>
        <fullName evidence="2">C2H2-type domain-containing protein</fullName>
    </recommendedName>
</protein>
<comment type="caution">
    <text evidence="3">The sequence shown here is derived from an EMBL/GenBank/DDBJ whole genome shotgun (WGS) entry which is preliminary data.</text>
</comment>
<evidence type="ECO:0000313" key="4">
    <source>
        <dbReference type="Proteomes" id="UP001147747"/>
    </source>
</evidence>
<evidence type="ECO:0000259" key="2">
    <source>
        <dbReference type="SMART" id="SM00355"/>
    </source>
</evidence>
<gene>
    <name evidence="3" type="ORF">N7509_000362</name>
</gene>
<proteinExistence type="predicted"/>
<keyword evidence="4" id="KW-1185">Reference proteome</keyword>
<name>A0A9X0BE40_9EURO</name>
<evidence type="ECO:0000256" key="1">
    <source>
        <dbReference type="SAM" id="Coils"/>
    </source>
</evidence>
<reference evidence="3" key="1">
    <citation type="submission" date="2022-12" db="EMBL/GenBank/DDBJ databases">
        <authorList>
            <person name="Petersen C."/>
        </authorList>
    </citation>
    <scope>NUCLEOTIDE SEQUENCE</scope>
    <source>
        <strain evidence="3">IBT 29677</strain>
    </source>
</reference>
<dbReference type="GeneID" id="81363989"/>
<dbReference type="InterPro" id="IPR013087">
    <property type="entry name" value="Znf_C2H2_type"/>
</dbReference>
<organism evidence="3 4">
    <name type="scientific">Penicillium cosmopolitanum</name>
    <dbReference type="NCBI Taxonomy" id="1131564"/>
    <lineage>
        <taxon>Eukaryota</taxon>
        <taxon>Fungi</taxon>
        <taxon>Dikarya</taxon>
        <taxon>Ascomycota</taxon>
        <taxon>Pezizomycotina</taxon>
        <taxon>Eurotiomycetes</taxon>
        <taxon>Eurotiomycetidae</taxon>
        <taxon>Eurotiales</taxon>
        <taxon>Aspergillaceae</taxon>
        <taxon>Penicillium</taxon>
    </lineage>
</organism>
<feature type="coiled-coil region" evidence="1">
    <location>
        <begin position="122"/>
        <end position="149"/>
    </location>
</feature>